<evidence type="ECO:0000259" key="3">
    <source>
        <dbReference type="SMART" id="SM00062"/>
    </source>
</evidence>
<name>A0A1Y5TXQ7_9PROT</name>
<evidence type="ECO:0000256" key="2">
    <source>
        <dbReference type="SAM" id="SignalP"/>
    </source>
</evidence>
<dbReference type="RefSeq" id="WP_085885179.1">
    <property type="nucleotide sequence ID" value="NZ_FWFR01000004.1"/>
</dbReference>
<dbReference type="OrthoDB" id="9807134at2"/>
<keyword evidence="5" id="KW-1185">Reference proteome</keyword>
<dbReference type="PANTHER" id="PTHR35936">
    <property type="entry name" value="MEMBRANE-BOUND LYTIC MUREIN TRANSGLYCOSYLASE F"/>
    <property type="match status" value="1"/>
</dbReference>
<dbReference type="InParanoid" id="A0A1Y5TXQ7"/>
<sequence length="265" mass="28708">MFKKLAGMAMAICVASTATAAVAGETFDRIMSENKMVVGVAPWNGFVAKNPSTDEFEGLIVDDIKMLSELTGIQVELVNTTWSGLIAGLQAGKWDVIMTGMGATPERAKAVAFTEGWGFLSHVAVVRADSKANSRDDLNQKGNRIAVVSGTSAHRFAERVFDKAEVASFSDTGAAVLEVMNGSAAAYLGDSISNTKRAAEREELRLVEFAADQTEWNSLNHAVRYEDQDLLLFLNTYIRAMRLRGWYGQLADKWSMPASLATGPN</sequence>
<dbReference type="EMBL" id="FWFR01000004">
    <property type="protein sequence ID" value="SLN75277.1"/>
    <property type="molecule type" value="Genomic_DNA"/>
</dbReference>
<dbReference type="Gene3D" id="3.40.190.10">
    <property type="entry name" value="Periplasmic binding protein-like II"/>
    <property type="match status" value="2"/>
</dbReference>
<feature type="domain" description="Solute-binding protein family 3/N-terminal" evidence="3">
    <location>
        <begin position="35"/>
        <end position="257"/>
    </location>
</feature>
<organism evidence="4 5">
    <name type="scientific">Oceanibacterium hippocampi</name>
    <dbReference type="NCBI Taxonomy" id="745714"/>
    <lineage>
        <taxon>Bacteria</taxon>
        <taxon>Pseudomonadati</taxon>
        <taxon>Pseudomonadota</taxon>
        <taxon>Alphaproteobacteria</taxon>
        <taxon>Sneathiellales</taxon>
        <taxon>Sneathiellaceae</taxon>
        <taxon>Oceanibacterium</taxon>
    </lineage>
</organism>
<keyword evidence="1 2" id="KW-0732">Signal</keyword>
<feature type="chain" id="PRO_5012350907" evidence="2">
    <location>
        <begin position="21"/>
        <end position="265"/>
    </location>
</feature>
<proteinExistence type="predicted"/>
<dbReference type="SUPFAM" id="SSF53850">
    <property type="entry name" value="Periplasmic binding protein-like II"/>
    <property type="match status" value="1"/>
</dbReference>
<dbReference type="Proteomes" id="UP000193200">
    <property type="component" value="Unassembled WGS sequence"/>
</dbReference>
<evidence type="ECO:0000313" key="5">
    <source>
        <dbReference type="Proteomes" id="UP000193200"/>
    </source>
</evidence>
<dbReference type="InterPro" id="IPR001638">
    <property type="entry name" value="Solute-binding_3/MltF_N"/>
</dbReference>
<dbReference type="PANTHER" id="PTHR35936:SF17">
    <property type="entry name" value="ARGININE-BINDING EXTRACELLULAR PROTEIN ARTP"/>
    <property type="match status" value="1"/>
</dbReference>
<feature type="signal peptide" evidence="2">
    <location>
        <begin position="1"/>
        <end position="20"/>
    </location>
</feature>
<dbReference type="SMART" id="SM00062">
    <property type="entry name" value="PBPb"/>
    <property type="match status" value="1"/>
</dbReference>
<dbReference type="AlphaFoldDB" id="A0A1Y5TXQ7"/>
<protein>
    <submittedName>
        <fullName evidence="4">ABC transporter arginine-binding protein 1</fullName>
    </submittedName>
</protein>
<dbReference type="Pfam" id="PF00497">
    <property type="entry name" value="SBP_bac_3"/>
    <property type="match status" value="1"/>
</dbReference>
<reference evidence="4 5" key="1">
    <citation type="submission" date="2017-03" db="EMBL/GenBank/DDBJ databases">
        <authorList>
            <person name="Afonso C.L."/>
            <person name="Miller P.J."/>
            <person name="Scott M.A."/>
            <person name="Spackman E."/>
            <person name="Goraichik I."/>
            <person name="Dimitrov K.M."/>
            <person name="Suarez D.L."/>
            <person name="Swayne D.E."/>
        </authorList>
    </citation>
    <scope>NUCLEOTIDE SEQUENCE [LARGE SCALE GENOMIC DNA]</scope>
    <source>
        <strain evidence="4 5">CECT 7691</strain>
    </source>
</reference>
<gene>
    <name evidence="4" type="primary">artJ</name>
    <name evidence="4" type="ORF">OCH7691_03831</name>
</gene>
<accession>A0A1Y5TXQ7</accession>
<evidence type="ECO:0000256" key="1">
    <source>
        <dbReference type="ARBA" id="ARBA00022729"/>
    </source>
</evidence>
<evidence type="ECO:0000313" key="4">
    <source>
        <dbReference type="EMBL" id="SLN75277.1"/>
    </source>
</evidence>